<name>A0A841PCX4_9HYPH</name>
<dbReference type="InterPro" id="IPR053164">
    <property type="entry name" value="IS1016-like_transposase"/>
</dbReference>
<keyword evidence="3" id="KW-1185">Reference proteome</keyword>
<dbReference type="PANTHER" id="PTHR47163">
    <property type="entry name" value="DDE_TNP_IS1595 DOMAIN-CONTAINING PROTEIN"/>
    <property type="match status" value="1"/>
</dbReference>
<evidence type="ECO:0000259" key="1">
    <source>
        <dbReference type="SMART" id="SM01126"/>
    </source>
</evidence>
<reference evidence="2 3" key="1">
    <citation type="submission" date="2020-08" db="EMBL/GenBank/DDBJ databases">
        <title>Genomic Encyclopedia of Type Strains, Phase IV (KMG-IV): sequencing the most valuable type-strain genomes for metagenomic binning, comparative biology and taxonomic classification.</title>
        <authorList>
            <person name="Goeker M."/>
        </authorList>
    </citation>
    <scope>NUCLEOTIDE SEQUENCE [LARGE SCALE GENOMIC DNA]</scope>
    <source>
        <strain evidence="2 3">DSM 100039</strain>
    </source>
</reference>
<comment type="caution">
    <text evidence="2">The sequence shown here is derived from an EMBL/GenBank/DDBJ whole genome shotgun (WGS) entry which is preliminary data.</text>
</comment>
<dbReference type="RefSeq" id="WP_184870925.1">
    <property type="nucleotide sequence ID" value="NZ_JACHEF010000001.1"/>
</dbReference>
<dbReference type="Pfam" id="PF12762">
    <property type="entry name" value="DDE_Tnp_IS1595"/>
    <property type="match status" value="1"/>
</dbReference>
<proteinExistence type="predicted"/>
<accession>A0A841PCX4</accession>
<dbReference type="EMBL" id="JACHEF010000001">
    <property type="protein sequence ID" value="MBB6407749.1"/>
    <property type="molecule type" value="Genomic_DNA"/>
</dbReference>
<dbReference type="Proteomes" id="UP000556329">
    <property type="component" value="Unassembled WGS sequence"/>
</dbReference>
<dbReference type="AlphaFoldDB" id="A0A841PCX4"/>
<protein>
    <submittedName>
        <fullName evidence="2">Transposase-like protein</fullName>
    </submittedName>
</protein>
<dbReference type="InterPro" id="IPR024442">
    <property type="entry name" value="Transposase_Zn_ribbon"/>
</dbReference>
<dbReference type="PANTHER" id="PTHR47163:SF2">
    <property type="entry name" value="SI:DKEY-17M8.2"/>
    <property type="match status" value="1"/>
</dbReference>
<organism evidence="2 3">
    <name type="scientific">Mesorhizobium sangaii</name>
    <dbReference type="NCBI Taxonomy" id="505389"/>
    <lineage>
        <taxon>Bacteria</taxon>
        <taxon>Pseudomonadati</taxon>
        <taxon>Pseudomonadota</taxon>
        <taxon>Alphaproteobacteria</taxon>
        <taxon>Hyphomicrobiales</taxon>
        <taxon>Phyllobacteriaceae</taxon>
        <taxon>Mesorhizobium</taxon>
    </lineage>
</organism>
<sequence length="323" mass="36698">MKLDSPIFQDADAARIHLEAQRWPHGPNCPHCGNANPDRITKMVGKAHRPGLYNCMECREQFTVTVGTVFERSKIALNKWLLATFLMASSKKGMSAHQLHRMLGVTYKTAWFMAHRIREAMAEDVKSAGPLGGEGKTIEADETYIGRVDRDYLSPKRKGQPRLKRKMKPKRTVIGLVERGGKARMVHVQHATKAVVRDILVRNADRNSTLYTDQSKLYTVTGEEYASHKTTNHSAGEYVRYEDGAAIHSNTIENVFSVFKRGMVGVYQHCGEAHLHRYLSEFDFRYNRRTALGVTDTERHDQLLAMIEGKRLTYRRIGEASHA</sequence>
<dbReference type="Pfam" id="PF12760">
    <property type="entry name" value="Zn_ribbon_IS1595"/>
    <property type="match status" value="1"/>
</dbReference>
<gene>
    <name evidence="2" type="ORF">HNQ71_000393</name>
</gene>
<dbReference type="NCBIfam" id="NF033547">
    <property type="entry name" value="transpos_IS1595"/>
    <property type="match status" value="1"/>
</dbReference>
<dbReference type="InterPro" id="IPR024445">
    <property type="entry name" value="Tnp_ISXO2-like"/>
</dbReference>
<dbReference type="SMART" id="SM01126">
    <property type="entry name" value="DDE_Tnp_IS1595"/>
    <property type="match status" value="1"/>
</dbReference>
<feature type="domain" description="ISXO2-like transposase" evidence="1">
    <location>
        <begin position="130"/>
        <end position="287"/>
    </location>
</feature>
<evidence type="ECO:0000313" key="2">
    <source>
        <dbReference type="EMBL" id="MBB6407749.1"/>
    </source>
</evidence>
<evidence type="ECO:0000313" key="3">
    <source>
        <dbReference type="Proteomes" id="UP000556329"/>
    </source>
</evidence>